<evidence type="ECO:0000313" key="4">
    <source>
        <dbReference type="Proteomes" id="UP000024332"/>
    </source>
</evidence>
<feature type="transmembrane region" description="Helical" evidence="1">
    <location>
        <begin position="285"/>
        <end position="305"/>
    </location>
</feature>
<keyword evidence="4" id="KW-1185">Reference proteome</keyword>
<feature type="transmembrane region" description="Helical" evidence="1">
    <location>
        <begin position="387"/>
        <end position="407"/>
    </location>
</feature>
<dbReference type="GO" id="GO:0015990">
    <property type="term" value="P:electron transport coupled proton transport"/>
    <property type="evidence" value="ECO:0007669"/>
    <property type="project" value="TreeGrafter"/>
</dbReference>
<keyword evidence="1" id="KW-0472">Membrane</keyword>
<dbReference type="STRING" id="1160895.CM19_07380"/>
<dbReference type="GO" id="GO:0020037">
    <property type="term" value="F:heme binding"/>
    <property type="evidence" value="ECO:0007669"/>
    <property type="project" value="InterPro"/>
</dbReference>
<feature type="transmembrane region" description="Helical" evidence="1">
    <location>
        <begin position="28"/>
        <end position="50"/>
    </location>
</feature>
<dbReference type="Proteomes" id="UP000024332">
    <property type="component" value="Unassembled WGS sequence"/>
</dbReference>
<evidence type="ECO:0000256" key="1">
    <source>
        <dbReference type="SAM" id="Phobius"/>
    </source>
</evidence>
<dbReference type="CDD" id="cd00919">
    <property type="entry name" value="Heme_Cu_Oxidase_I"/>
    <property type="match status" value="1"/>
</dbReference>
<dbReference type="GO" id="GO:0022904">
    <property type="term" value="P:respiratory electron transport chain"/>
    <property type="evidence" value="ECO:0007669"/>
    <property type="project" value="TreeGrafter"/>
</dbReference>
<dbReference type="InterPro" id="IPR036927">
    <property type="entry name" value="Cyt_c_oxase-like_su1_sf"/>
</dbReference>
<dbReference type="GO" id="GO:0004129">
    <property type="term" value="F:cytochrome-c oxidase activity"/>
    <property type="evidence" value="ECO:0007669"/>
    <property type="project" value="InterPro"/>
</dbReference>
<sequence length="547" mass="61271">MNYHNRSNPLFTLINAIFQLDKDWVSRITMAMIVMSLIWGMLGIIDALMARIQEASWGLTQSLVITSQEYYGSITLHGVRDLFGFAVQLEVALFIFLSFRLLNLQPKAKWFLNIGFILFNISFMLLEGPIVAFPSFNDNYFGAEGWYYLSPLGLPGSSQYVVSPLWYFGYELMDIGTYIFVIWLIYHYYIASRGMKEKLPIFAVFALMTSLMIAIGWSGELAANTWDILAYYHITGLDVIANQISWGILWHSIVYIVWMPAIASMYYLIPMLANKPLYSDKLGRVSALLYLIFSNNVPIHHLYMVDLPASIKIFEEILTYAVVVPSMMTFFNLWATVKGATFKPNLISVWIAISFAGAIAAGVTGIANGDIAFDSIIHNSMWVPAHFHAMIWFSIVPAGFATLYLVVPMITGKMWYSAKMGWTHMIGYMLGTVMVDVGFMYIGLAGLVRRAEIYPLTPTYVAGEVLSTVGSIIADLATLLWLGNLVLTLLKGRNANVEGLSVGDVVSTVAMQLGSEGISPMRLATPLRGLVHKQVVTRIRHLKLHNK</sequence>
<dbReference type="PANTHER" id="PTHR10422">
    <property type="entry name" value="CYTOCHROME C OXIDASE SUBUNIT 1"/>
    <property type="match status" value="1"/>
</dbReference>
<feature type="transmembrane region" description="Helical" evidence="1">
    <location>
        <begin position="165"/>
        <end position="189"/>
    </location>
</feature>
<dbReference type="EMBL" id="JFZT01000044">
    <property type="protein sequence ID" value="EZQ04799.1"/>
    <property type="molecule type" value="Genomic_DNA"/>
</dbReference>
<feature type="transmembrane region" description="Helical" evidence="1">
    <location>
        <begin position="110"/>
        <end position="132"/>
    </location>
</feature>
<dbReference type="SUPFAM" id="SSF81442">
    <property type="entry name" value="Cytochrome c oxidase subunit I-like"/>
    <property type="match status" value="1"/>
</dbReference>
<dbReference type="InterPro" id="IPR000883">
    <property type="entry name" value="Cyt_C_Oxase_1"/>
</dbReference>
<keyword evidence="1" id="KW-1133">Transmembrane helix</keyword>
<evidence type="ECO:0000259" key="2">
    <source>
        <dbReference type="PROSITE" id="PS50855"/>
    </source>
</evidence>
<dbReference type="PROSITE" id="PS50855">
    <property type="entry name" value="COX1"/>
    <property type="match status" value="1"/>
</dbReference>
<feature type="transmembrane region" description="Helical" evidence="1">
    <location>
        <begin position="428"/>
        <end position="448"/>
    </location>
</feature>
<dbReference type="Gene3D" id="1.20.210.10">
    <property type="entry name" value="Cytochrome c oxidase-like, subunit I domain"/>
    <property type="match status" value="1"/>
</dbReference>
<feature type="transmembrane region" description="Helical" evidence="1">
    <location>
        <begin position="347"/>
        <end position="367"/>
    </location>
</feature>
<feature type="transmembrane region" description="Helical" evidence="1">
    <location>
        <begin position="468"/>
        <end position="490"/>
    </location>
</feature>
<dbReference type="PANTHER" id="PTHR10422:SF18">
    <property type="entry name" value="CYTOCHROME C OXIDASE SUBUNIT 1"/>
    <property type="match status" value="1"/>
</dbReference>
<dbReference type="InterPro" id="IPR023616">
    <property type="entry name" value="Cyt_c_oxase-like_su1_dom"/>
</dbReference>
<dbReference type="AlphaFoldDB" id="A0A031LNT4"/>
<feature type="transmembrane region" description="Helical" evidence="1">
    <location>
        <begin position="248"/>
        <end position="273"/>
    </location>
</feature>
<feature type="transmembrane region" description="Helical" evidence="1">
    <location>
        <begin position="82"/>
        <end position="103"/>
    </location>
</feature>
<dbReference type="GO" id="GO:0009060">
    <property type="term" value="P:aerobic respiration"/>
    <property type="evidence" value="ECO:0007669"/>
    <property type="project" value="InterPro"/>
</dbReference>
<protein>
    <submittedName>
        <fullName evidence="3">Oxidase</fullName>
    </submittedName>
</protein>
<reference evidence="3 4" key="1">
    <citation type="submission" date="2014-03" db="EMBL/GenBank/DDBJ databases">
        <title>Draft genome sequence of the novel thermoacidophilic archaea Acidianus copahuensis ALE1 strain, isolated from Copahue volcanic area in Neuquen Argentina.</title>
        <authorList>
            <person name="Urbieta M.S."/>
            <person name="Rascovan N."/>
            <person name="Castro C."/>
            <person name="Revale S."/>
            <person name="Giaveno M.A."/>
            <person name="Vazquez M.P."/>
            <person name="Donati E.R."/>
        </authorList>
    </citation>
    <scope>NUCLEOTIDE SEQUENCE [LARGE SCALE GENOMIC DNA]</scope>
    <source>
        <strain evidence="3 4">ALE1</strain>
    </source>
</reference>
<dbReference type="GO" id="GO:0016020">
    <property type="term" value="C:membrane"/>
    <property type="evidence" value="ECO:0007669"/>
    <property type="project" value="InterPro"/>
</dbReference>
<feature type="domain" description="Cytochrome oxidase subunit I profile" evidence="2">
    <location>
        <begin position="27"/>
        <end position="547"/>
    </location>
</feature>
<dbReference type="RefSeq" id="WP_048099726.1">
    <property type="nucleotide sequence ID" value="NZ_JFZT01000044.1"/>
</dbReference>
<organism evidence="3 4">
    <name type="scientific">Candidatus Acidianus copahuensis</name>
    <dbReference type="NCBI Taxonomy" id="1160895"/>
    <lineage>
        <taxon>Archaea</taxon>
        <taxon>Thermoproteota</taxon>
        <taxon>Thermoprotei</taxon>
        <taxon>Sulfolobales</taxon>
        <taxon>Sulfolobaceae</taxon>
        <taxon>Acidianus</taxon>
    </lineage>
</organism>
<feature type="transmembrane region" description="Helical" evidence="1">
    <location>
        <begin position="201"/>
        <end position="219"/>
    </location>
</feature>
<dbReference type="OrthoDB" id="28065at2157"/>
<evidence type="ECO:0000313" key="3">
    <source>
        <dbReference type="EMBL" id="EZQ04799.1"/>
    </source>
</evidence>
<accession>A0A031LNT4</accession>
<proteinExistence type="predicted"/>
<dbReference type="Pfam" id="PF00115">
    <property type="entry name" value="COX1"/>
    <property type="match status" value="1"/>
</dbReference>
<gene>
    <name evidence="3" type="ORF">CM19_07380</name>
</gene>
<name>A0A031LNT4_9CREN</name>
<keyword evidence="1" id="KW-0812">Transmembrane</keyword>
<feature type="transmembrane region" description="Helical" evidence="1">
    <location>
        <begin position="317"/>
        <end position="335"/>
    </location>
</feature>
<comment type="caution">
    <text evidence="3">The sequence shown here is derived from an EMBL/GenBank/DDBJ whole genome shotgun (WGS) entry which is preliminary data.</text>
</comment>